<reference evidence="3" key="1">
    <citation type="journal article" date="2021" name="Nat. Commun.">
        <title>Genetic determinants of endophytism in the Arabidopsis root mycobiome.</title>
        <authorList>
            <person name="Mesny F."/>
            <person name="Miyauchi S."/>
            <person name="Thiergart T."/>
            <person name="Pickel B."/>
            <person name="Atanasova L."/>
            <person name="Karlsson M."/>
            <person name="Huettel B."/>
            <person name="Barry K.W."/>
            <person name="Haridas S."/>
            <person name="Chen C."/>
            <person name="Bauer D."/>
            <person name="Andreopoulos W."/>
            <person name="Pangilinan J."/>
            <person name="LaButti K."/>
            <person name="Riley R."/>
            <person name="Lipzen A."/>
            <person name="Clum A."/>
            <person name="Drula E."/>
            <person name="Henrissat B."/>
            <person name="Kohler A."/>
            <person name="Grigoriev I.V."/>
            <person name="Martin F.M."/>
            <person name="Hacquard S."/>
        </authorList>
    </citation>
    <scope>NUCLEOTIDE SEQUENCE</scope>
    <source>
        <strain evidence="3">MPI-SDFR-AT-0073</strain>
    </source>
</reference>
<dbReference type="PANTHER" id="PTHR28249">
    <property type="entry name" value="SPORULATION-SPECIFIC PROTEIN SPO7"/>
    <property type="match status" value="1"/>
</dbReference>
<gene>
    <name evidence="3" type="ORF">BKA67DRAFT_530507</name>
</gene>
<keyword evidence="4" id="KW-1185">Reference proteome</keyword>
<feature type="compositionally biased region" description="Low complexity" evidence="1">
    <location>
        <begin position="337"/>
        <end position="353"/>
    </location>
</feature>
<dbReference type="AlphaFoldDB" id="A0A9P8UYA6"/>
<organism evidence="3 4">
    <name type="scientific">Truncatella angustata</name>
    <dbReference type="NCBI Taxonomy" id="152316"/>
    <lineage>
        <taxon>Eukaryota</taxon>
        <taxon>Fungi</taxon>
        <taxon>Dikarya</taxon>
        <taxon>Ascomycota</taxon>
        <taxon>Pezizomycotina</taxon>
        <taxon>Sordariomycetes</taxon>
        <taxon>Xylariomycetidae</taxon>
        <taxon>Amphisphaeriales</taxon>
        <taxon>Sporocadaceae</taxon>
        <taxon>Truncatella</taxon>
    </lineage>
</organism>
<sequence>MAESVDSIVKGAPAPHMQSILDDKAPALAPSPVIGAGKPGDPLNHTPSSPSMIYLNMLILEASLRAQFLSLRTRRRKHTFFLSLLTVWTSGFGYALFFAPREDGVGHGGSVYWVVDMAEKICFGAGVVTALLIWGTGIWERGIRWPRRWFGISNRGLRGFNCKLVIIKRSWWVETVSTIGFFFTYGAFSSTSGQYRFVEPSILREVDKELNLNHQDHPQLPFVTTDEEKGGHEEDLAPGGDYVKLLLLPKPFSPNFRENWELYRNEYWDRENERRALLRKKLKQRDRQVAKQQGAWFWWLPGQQKVEEKLHHAPHVAEKPLHHRSSSILKEHKRVRSGSTVRRSSISAGSSRSPTPPMETEESTTASRRGSNASTSSAKRGKKHLSSGSKSKRPRGDSRSVTPDFSSPLAQESTVTSDAASESSGRTLRRNASRSSTARASVSQS</sequence>
<feature type="compositionally biased region" description="Polar residues" evidence="1">
    <location>
        <begin position="366"/>
        <end position="378"/>
    </location>
</feature>
<dbReference type="GeneID" id="70128144"/>
<dbReference type="Proteomes" id="UP000758603">
    <property type="component" value="Unassembled WGS sequence"/>
</dbReference>
<dbReference type="InterPro" id="IPR005605">
    <property type="entry name" value="Spo7"/>
</dbReference>
<dbReference type="GO" id="GO:0019888">
    <property type="term" value="F:protein phosphatase regulator activity"/>
    <property type="evidence" value="ECO:0007669"/>
    <property type="project" value="InterPro"/>
</dbReference>
<keyword evidence="2" id="KW-1133">Transmembrane helix</keyword>
<feature type="region of interest" description="Disordered" evidence="1">
    <location>
        <begin position="315"/>
        <end position="445"/>
    </location>
</feature>
<dbReference type="PANTHER" id="PTHR28249:SF1">
    <property type="entry name" value="SPORULATION-SPECIFIC PROTEIN SPO7"/>
    <property type="match status" value="1"/>
</dbReference>
<feature type="compositionally biased region" description="Polar residues" evidence="1">
    <location>
        <begin position="399"/>
        <end position="426"/>
    </location>
</feature>
<dbReference type="Pfam" id="PF03907">
    <property type="entry name" value="Spo7"/>
    <property type="match status" value="1"/>
</dbReference>
<feature type="compositionally biased region" description="Low complexity" evidence="1">
    <location>
        <begin position="433"/>
        <end position="445"/>
    </location>
</feature>
<keyword evidence="2" id="KW-0472">Membrane</keyword>
<accession>A0A9P8UYA6</accession>
<feature type="compositionally biased region" description="Basic residues" evidence="1">
    <location>
        <begin position="379"/>
        <end position="393"/>
    </location>
</feature>
<dbReference type="GO" id="GO:0004721">
    <property type="term" value="F:phosphoprotein phosphatase activity"/>
    <property type="evidence" value="ECO:0007669"/>
    <property type="project" value="TreeGrafter"/>
</dbReference>
<evidence type="ECO:0000313" key="3">
    <source>
        <dbReference type="EMBL" id="KAH6660413.1"/>
    </source>
</evidence>
<dbReference type="OrthoDB" id="5599171at2759"/>
<keyword evidence="2" id="KW-0812">Transmembrane</keyword>
<feature type="compositionally biased region" description="Basic residues" evidence="1">
    <location>
        <begin position="321"/>
        <end position="336"/>
    </location>
</feature>
<comment type="caution">
    <text evidence="3">The sequence shown here is derived from an EMBL/GenBank/DDBJ whole genome shotgun (WGS) entry which is preliminary data.</text>
</comment>
<dbReference type="EMBL" id="JAGPXC010000001">
    <property type="protein sequence ID" value="KAH6660413.1"/>
    <property type="molecule type" value="Genomic_DNA"/>
</dbReference>
<proteinExistence type="predicted"/>
<dbReference type="GO" id="GO:0071595">
    <property type="term" value="C:Nem1-Spo7 phosphatase complex"/>
    <property type="evidence" value="ECO:0007669"/>
    <property type="project" value="TreeGrafter"/>
</dbReference>
<evidence type="ECO:0000256" key="1">
    <source>
        <dbReference type="SAM" id="MobiDB-lite"/>
    </source>
</evidence>
<dbReference type="RefSeq" id="XP_045964544.1">
    <property type="nucleotide sequence ID" value="XM_046099252.1"/>
</dbReference>
<evidence type="ECO:0000313" key="4">
    <source>
        <dbReference type="Proteomes" id="UP000758603"/>
    </source>
</evidence>
<protein>
    <submittedName>
        <fullName evidence="3">Spo7-like protein-domain-containing protein</fullName>
    </submittedName>
</protein>
<name>A0A9P8UYA6_9PEZI</name>
<evidence type="ECO:0000256" key="2">
    <source>
        <dbReference type="SAM" id="Phobius"/>
    </source>
</evidence>
<feature type="transmembrane region" description="Helical" evidence="2">
    <location>
        <begin position="80"/>
        <end position="97"/>
    </location>
</feature>
<dbReference type="GO" id="GO:0006998">
    <property type="term" value="P:nuclear envelope organization"/>
    <property type="evidence" value="ECO:0007669"/>
    <property type="project" value="TreeGrafter"/>
</dbReference>
<feature type="transmembrane region" description="Helical" evidence="2">
    <location>
        <begin position="117"/>
        <end position="139"/>
    </location>
</feature>